<reference evidence="3 4" key="1">
    <citation type="journal article" date="2015" name="Genome Announc.">
        <title>Expanding the biotechnology potential of lactobacilli through comparative genomics of 213 strains and associated genera.</title>
        <authorList>
            <person name="Sun Z."/>
            <person name="Harris H.M."/>
            <person name="McCann A."/>
            <person name="Guo C."/>
            <person name="Argimon S."/>
            <person name="Zhang W."/>
            <person name="Yang X."/>
            <person name="Jeffery I.B."/>
            <person name="Cooney J.C."/>
            <person name="Kagawa T.F."/>
            <person name="Liu W."/>
            <person name="Song Y."/>
            <person name="Salvetti E."/>
            <person name="Wrobel A."/>
            <person name="Rasinkangas P."/>
            <person name="Parkhill J."/>
            <person name="Rea M.C."/>
            <person name="O'Sullivan O."/>
            <person name="Ritari J."/>
            <person name="Douillard F.P."/>
            <person name="Paul Ross R."/>
            <person name="Yang R."/>
            <person name="Briner A.E."/>
            <person name="Felis G.E."/>
            <person name="de Vos W.M."/>
            <person name="Barrangou R."/>
            <person name="Klaenhammer T.R."/>
            <person name="Caufield P.W."/>
            <person name="Cui Y."/>
            <person name="Zhang H."/>
            <person name="O'Toole P.W."/>
        </authorList>
    </citation>
    <scope>NUCLEOTIDE SEQUENCE [LARGE SCALE GENOMIC DNA]</scope>
    <source>
        <strain evidence="3 4">DSM 20253</strain>
    </source>
</reference>
<dbReference type="STRING" id="1423796.FC24_GL002248"/>
<dbReference type="InterPro" id="IPR005531">
    <property type="entry name" value="Asp23"/>
</dbReference>
<comment type="similarity">
    <text evidence="1">Belongs to the asp23 family.</text>
</comment>
<evidence type="ECO:0000256" key="2">
    <source>
        <dbReference type="ARBA" id="ARBA00039575"/>
    </source>
</evidence>
<evidence type="ECO:0000256" key="1">
    <source>
        <dbReference type="ARBA" id="ARBA00005721"/>
    </source>
</evidence>
<dbReference type="PANTHER" id="PTHR34297">
    <property type="entry name" value="HYPOTHETICAL CYTOSOLIC PROTEIN-RELATED"/>
    <property type="match status" value="1"/>
</dbReference>
<name>A0A0R2CTV4_9LACO</name>
<evidence type="ECO:0000313" key="4">
    <source>
        <dbReference type="Proteomes" id="UP000051638"/>
    </source>
</evidence>
<proteinExistence type="inferred from homology"/>
<evidence type="ECO:0000313" key="3">
    <source>
        <dbReference type="EMBL" id="KRM95198.1"/>
    </source>
</evidence>
<dbReference type="Proteomes" id="UP000051638">
    <property type="component" value="Unassembled WGS sequence"/>
</dbReference>
<dbReference type="PANTHER" id="PTHR34297:SF3">
    <property type="entry name" value="ALKALINE SHOCK PROTEIN 23"/>
    <property type="match status" value="1"/>
</dbReference>
<dbReference type="AlphaFoldDB" id="A0A0R2CTV4"/>
<sequence>MTTMPELKNDTTKTIDHQLRYNETVIAKIVGKTLADVPGVLSTEGNVLDNLTDRFRKDDNPTEGVKVDLDNDNRTAKLDLDATLEYGKSAPDIFKEAINKIQAAIEEMTDVKITDIKMTVKDLMTRSEWADKQKDTKSESDSENQ</sequence>
<accession>A0A0R2CTV4</accession>
<gene>
    <name evidence="3" type="ORF">FC24_GL002248</name>
</gene>
<dbReference type="PATRIC" id="fig|1423796.3.peg.2282"/>
<dbReference type="EMBL" id="AYYI01000075">
    <property type="protein sequence ID" value="KRM95198.1"/>
    <property type="molecule type" value="Genomic_DNA"/>
</dbReference>
<dbReference type="Pfam" id="PF03780">
    <property type="entry name" value="Asp23"/>
    <property type="match status" value="1"/>
</dbReference>
<keyword evidence="4" id="KW-1185">Reference proteome</keyword>
<protein>
    <recommendedName>
        <fullName evidence="2">Stress response regulator gls24 homolog</fullName>
    </recommendedName>
</protein>
<comment type="caution">
    <text evidence="3">The sequence shown here is derived from an EMBL/GenBank/DDBJ whole genome shotgun (WGS) entry which is preliminary data.</text>
</comment>
<organism evidence="3 4">
    <name type="scientific">Loigolactobacillus rennini DSM 20253</name>
    <dbReference type="NCBI Taxonomy" id="1423796"/>
    <lineage>
        <taxon>Bacteria</taxon>
        <taxon>Bacillati</taxon>
        <taxon>Bacillota</taxon>
        <taxon>Bacilli</taxon>
        <taxon>Lactobacillales</taxon>
        <taxon>Lactobacillaceae</taxon>
        <taxon>Loigolactobacillus</taxon>
    </lineage>
</organism>